<organism evidence="9 10">
    <name type="scientific">Durio zibethinus</name>
    <name type="common">Durian</name>
    <dbReference type="NCBI Taxonomy" id="66656"/>
    <lineage>
        <taxon>Eukaryota</taxon>
        <taxon>Viridiplantae</taxon>
        <taxon>Streptophyta</taxon>
        <taxon>Embryophyta</taxon>
        <taxon>Tracheophyta</taxon>
        <taxon>Spermatophyta</taxon>
        <taxon>Magnoliopsida</taxon>
        <taxon>eudicotyledons</taxon>
        <taxon>Gunneridae</taxon>
        <taxon>Pentapetalae</taxon>
        <taxon>rosids</taxon>
        <taxon>malvids</taxon>
        <taxon>Malvales</taxon>
        <taxon>Malvaceae</taxon>
        <taxon>Helicteroideae</taxon>
        <taxon>Durio</taxon>
    </lineage>
</organism>
<feature type="transmembrane region" description="Helical" evidence="8">
    <location>
        <begin position="37"/>
        <end position="55"/>
    </location>
</feature>
<proteinExistence type="inferred from homology"/>
<evidence type="ECO:0000256" key="3">
    <source>
        <dbReference type="ARBA" id="ARBA00022676"/>
    </source>
</evidence>
<dbReference type="PANTHER" id="PTHR21461:SF69">
    <property type="entry name" value="GLYCOSYLTRANSFERASE FAMILY 92 PROTEIN"/>
    <property type="match status" value="1"/>
</dbReference>
<dbReference type="SUPFAM" id="SSF53448">
    <property type="entry name" value="Nucleotide-diphospho-sugar transferases"/>
    <property type="match status" value="1"/>
</dbReference>
<dbReference type="CDD" id="cd00761">
    <property type="entry name" value="Glyco_tranf_GTA_type"/>
    <property type="match status" value="1"/>
</dbReference>
<comment type="subcellular location">
    <subcellularLocation>
        <location evidence="1">Membrane</location>
        <topology evidence="1">Single-pass membrane protein</topology>
    </subcellularLocation>
</comment>
<evidence type="ECO:0000256" key="5">
    <source>
        <dbReference type="ARBA" id="ARBA00022692"/>
    </source>
</evidence>
<dbReference type="GO" id="GO:0005737">
    <property type="term" value="C:cytoplasm"/>
    <property type="evidence" value="ECO:0007669"/>
    <property type="project" value="TreeGrafter"/>
</dbReference>
<evidence type="ECO:0000313" key="9">
    <source>
        <dbReference type="Proteomes" id="UP000515121"/>
    </source>
</evidence>
<evidence type="ECO:0000256" key="7">
    <source>
        <dbReference type="ARBA" id="ARBA00023136"/>
    </source>
</evidence>
<dbReference type="GeneID" id="111311437"/>
<dbReference type="Pfam" id="PF01697">
    <property type="entry name" value="Glyco_transf_92"/>
    <property type="match status" value="1"/>
</dbReference>
<dbReference type="GO" id="GO:0016757">
    <property type="term" value="F:glycosyltransferase activity"/>
    <property type="evidence" value="ECO:0007669"/>
    <property type="project" value="UniProtKB-UniRule"/>
</dbReference>
<dbReference type="AlphaFoldDB" id="A0A6P6ANU3"/>
<keyword evidence="7 8" id="KW-0472">Membrane</keyword>
<keyword evidence="5 8" id="KW-0812">Transmembrane</keyword>
<dbReference type="KEGG" id="dzi:111311437"/>
<evidence type="ECO:0000256" key="1">
    <source>
        <dbReference type="ARBA" id="ARBA00004167"/>
    </source>
</evidence>
<evidence type="ECO:0000256" key="6">
    <source>
        <dbReference type="ARBA" id="ARBA00022989"/>
    </source>
</evidence>
<protein>
    <recommendedName>
        <fullName evidence="8">Glycosyltransferase family 92 protein</fullName>
        <ecNumber evidence="8">2.4.1.-</ecNumber>
    </recommendedName>
</protein>
<evidence type="ECO:0000256" key="8">
    <source>
        <dbReference type="RuleBase" id="RU366017"/>
    </source>
</evidence>
<dbReference type="RefSeq" id="XP_022766551.1">
    <property type="nucleotide sequence ID" value="XM_022910816.1"/>
</dbReference>
<dbReference type="EC" id="2.4.1.-" evidence="8"/>
<dbReference type="PANTHER" id="PTHR21461">
    <property type="entry name" value="GLYCOSYLTRANSFERASE FAMILY 92 PROTEIN"/>
    <property type="match status" value="1"/>
</dbReference>
<gene>
    <name evidence="10" type="primary">LOC111311437</name>
</gene>
<comment type="similarity">
    <text evidence="2 8">Belongs to the glycosyltransferase 92 family.</text>
</comment>
<keyword evidence="4 8" id="KW-0808">Transferase</keyword>
<dbReference type="GO" id="GO:0016020">
    <property type="term" value="C:membrane"/>
    <property type="evidence" value="ECO:0007669"/>
    <property type="project" value="UniProtKB-SubCell"/>
</dbReference>
<keyword evidence="6 8" id="KW-1133">Transmembrane helix</keyword>
<name>A0A6P6ANU3_DURZI</name>
<keyword evidence="3 8" id="KW-0328">Glycosyltransferase</keyword>
<evidence type="ECO:0000256" key="4">
    <source>
        <dbReference type="ARBA" id="ARBA00022679"/>
    </source>
</evidence>
<keyword evidence="9" id="KW-1185">Reference proteome</keyword>
<sequence length="602" mass="68844">MSSPVKKSLSLYLLSFLPFTITTPCFSEAMRRKAPTTLFLVFLCVLLSAFCSLHLSRTAISLSLKDLRFHPHNFIARLEDPDSLNQVIKEDIKELTHRTRHVSSIQGPVDSVSVLLLNWEVLVLVFVSPSSDTSLTSNSGESFYCLFQNNETSPANFSGVLPFSNATAFKCLLPNGNRRRRPFHQPVLTRSPEKESAVVISSAPVMPRWDFLVYESFSTENDVVLFVKGVNNRQGINKSPKQFNCVFGNHVKTPVTSSMQEVFRCHHPNLTAVNIPTASAERIKVSLEINREKLVVPSVAYYTPRRTPANSKPKSLLCATTMVYNVAKFLREWVMYHSKIGVDKFILYDNGSDDNLERVIKELNEEGEDYNIERIFWVWPKTQEAGFSHSAVYAKDSCTWMMYVDVDEFIFSPSWLNNSSQPSKAMLKSLLPPISSNRSSIGQVSIKCNDFGPSDQKKHPAEGVIQGYNCRRRVEQRHKSIVLLDAIDHSLLNVIHHFGLNKSYYSWKDLPLDVAAVNHYKYQAWPEFMTKFRRRVSAFVADWMTGVNPKSKDRTPGLGFQPIKPERWENMFCDVKDERLKLLTQRWFGFQTPEGLKMAWQR</sequence>
<evidence type="ECO:0000256" key="2">
    <source>
        <dbReference type="ARBA" id="ARBA00007647"/>
    </source>
</evidence>
<evidence type="ECO:0000313" key="10">
    <source>
        <dbReference type="RefSeq" id="XP_022766551.1"/>
    </source>
</evidence>
<accession>A0A6P6ANU3</accession>
<reference evidence="10" key="1">
    <citation type="submission" date="2025-08" db="UniProtKB">
        <authorList>
            <consortium name="RefSeq"/>
        </authorList>
    </citation>
    <scope>IDENTIFICATION</scope>
    <source>
        <tissue evidence="10">Fruit stalk</tissue>
    </source>
</reference>
<dbReference type="InterPro" id="IPR008166">
    <property type="entry name" value="Glyco_transf_92"/>
</dbReference>
<dbReference type="OrthoDB" id="2526284at2759"/>
<dbReference type="InterPro" id="IPR029044">
    <property type="entry name" value="Nucleotide-diphossugar_trans"/>
</dbReference>
<dbReference type="Proteomes" id="UP000515121">
    <property type="component" value="Unplaced"/>
</dbReference>